<evidence type="ECO:0000313" key="1">
    <source>
        <dbReference type="EMBL" id="SKB30378.1"/>
    </source>
</evidence>
<dbReference type="EMBL" id="FUYV01000001">
    <property type="protein sequence ID" value="SKB30378.1"/>
    <property type="molecule type" value="Genomic_DNA"/>
</dbReference>
<dbReference type="RefSeq" id="WP_079555901.1">
    <property type="nucleotide sequence ID" value="NZ_CP021904.1"/>
</dbReference>
<protein>
    <recommendedName>
        <fullName evidence="3">WD40-like Beta Propeller Repeat</fullName>
    </recommendedName>
</protein>
<dbReference type="STRING" id="889453.SAMN03080601_00104"/>
<dbReference type="SUPFAM" id="SSF69304">
    <property type="entry name" value="Tricorn protease N-terminal domain"/>
    <property type="match status" value="1"/>
</dbReference>
<keyword evidence="2" id="KW-1185">Reference proteome</keyword>
<dbReference type="KEGG" id="asx:CDL62_06665"/>
<sequence>MKTHIVNFLLVASWLIIQAMLLPITAQTVNLNGISVTIDDIPLSWKGLNVNVDNELKSTNQGIKEHPVVFKSSNGKFLAKATNVEVLDPEILKSSTGSDKAVSKIELFTDDGVLIYSKELDYKVLRASISDDGKYSHVMIYEYTYLSENDYSELKVLDSKGNQLKSVPDVGNYAATNDNGVYYLKNEKDNDQIRFFGYFNMENNTSWEQPVDIQSSLSSVSQDGSHVALTSTNYPGLQSFNSAGTLLWSNPEILGGNWDTALSPNGNYLLFRKGRERYIIFDNLTGDFISSIRPFEVNGELMNFRTGCFIDNSEDRILNSSTVRINGEIRTVLSEHNLRGELIRKAIVQSTVIGYRLSAVLNNDNTISVFLDGLEDVRLNSEFETFSF</sequence>
<dbReference type="AlphaFoldDB" id="A0A1T5A618"/>
<evidence type="ECO:0008006" key="3">
    <source>
        <dbReference type="Google" id="ProtNLM"/>
    </source>
</evidence>
<organism evidence="1 2">
    <name type="scientific">Alkalitalea saponilacus</name>
    <dbReference type="NCBI Taxonomy" id="889453"/>
    <lineage>
        <taxon>Bacteria</taxon>
        <taxon>Pseudomonadati</taxon>
        <taxon>Bacteroidota</taxon>
        <taxon>Bacteroidia</taxon>
        <taxon>Marinilabiliales</taxon>
        <taxon>Marinilabiliaceae</taxon>
        <taxon>Alkalitalea</taxon>
    </lineage>
</organism>
<gene>
    <name evidence="1" type="ORF">SAMN03080601_00104</name>
</gene>
<dbReference type="Proteomes" id="UP000191055">
    <property type="component" value="Unassembled WGS sequence"/>
</dbReference>
<name>A0A1T5A618_9BACT</name>
<reference evidence="1 2" key="1">
    <citation type="submission" date="2017-02" db="EMBL/GenBank/DDBJ databases">
        <authorList>
            <person name="Peterson S.W."/>
        </authorList>
    </citation>
    <scope>NUCLEOTIDE SEQUENCE [LARGE SCALE GENOMIC DNA]</scope>
    <source>
        <strain evidence="1 2">DSM 24412</strain>
    </source>
</reference>
<evidence type="ECO:0000313" key="2">
    <source>
        <dbReference type="Proteomes" id="UP000191055"/>
    </source>
</evidence>
<proteinExistence type="predicted"/>
<accession>A0A1T5A618</accession>